<keyword evidence="1" id="KW-1133">Transmembrane helix</keyword>
<dbReference type="Gene3D" id="3.30.70.1230">
    <property type="entry name" value="Nucleotide cyclase"/>
    <property type="match status" value="1"/>
</dbReference>
<dbReference type="GO" id="GO:0009190">
    <property type="term" value="P:cyclic nucleotide biosynthetic process"/>
    <property type="evidence" value="ECO:0007669"/>
    <property type="project" value="InterPro"/>
</dbReference>
<dbReference type="SMART" id="SM01080">
    <property type="entry name" value="CHASE2"/>
    <property type="match status" value="1"/>
</dbReference>
<evidence type="ECO:0000259" key="2">
    <source>
        <dbReference type="PROSITE" id="PS50125"/>
    </source>
</evidence>
<accession>A0A5C0B7D3</accession>
<dbReference type="GO" id="GO:0004016">
    <property type="term" value="F:adenylate cyclase activity"/>
    <property type="evidence" value="ECO:0007669"/>
    <property type="project" value="UniProtKB-ARBA"/>
</dbReference>
<gene>
    <name evidence="3" type="ORF">FXN63_24580</name>
</gene>
<organism evidence="3 4">
    <name type="scientific">Pigmentiphaga aceris</name>
    <dbReference type="NCBI Taxonomy" id="1940612"/>
    <lineage>
        <taxon>Bacteria</taxon>
        <taxon>Pseudomonadati</taxon>
        <taxon>Pseudomonadota</taxon>
        <taxon>Betaproteobacteria</taxon>
        <taxon>Burkholderiales</taxon>
        <taxon>Alcaligenaceae</taxon>
        <taxon>Pigmentiphaga</taxon>
    </lineage>
</organism>
<sequence>MRTSRQLGQVLCVFAALAMAFAFCWIWPDASRRFDLEISDIYTRVLARDGAEGRLAIVDVDEGSLGRVGAWPWPRAVMATLLQTLNQTHEVSVMALDMVFPESKTDDALLAAQLRSPNVISAVVFASADSRANGVLIPPNWPLEGAGPDGAAHPPQARGYLTNHAGLVPTRLGHINPVIDGDGNVRRIQALICREEACYPTLTLAAYLSMTDASQLRIAPGKGVLAPAYVLTAEDAKGQPLLELPLAADFTLVVPYRHQRDAWASVPAADVLERAVSSNVLKGAAVLVGGTAFGLADVIATPLHSVAAGIEPHAETLSALLDGSGAFSYAPRGALLLIALWLAVWAFLLLWQMHRAIAHPLYRMMAPLVWLLLFLPVSFAAGLLLRMSPGFLLPATQTLLFGLFAFALAGSLELYRAARTGRGLFAQFSAYLPARMVAQLAQRQQVNSQIDATRRDVTVMFVDIRGFASMSDTLAPEDIAELLQHFFTELGAVVDAHGGVIDKYIGDAAMALWNAVDDDPHHAQRALAAASDVVRRMADFPSGPWGEKGLRVGVGIETGPVLVGHFGPVQRRTFTALGDSVVLASRYEELSRSLGHTVIVGPGTAAAVSAHGLNLLGEHSVRGHRQPLRLYTIE</sequence>
<dbReference type="PANTHER" id="PTHR43081:SF1">
    <property type="entry name" value="ADENYLATE CYCLASE, TERMINAL-DIFFERENTIATION SPECIFIC"/>
    <property type="match status" value="1"/>
</dbReference>
<keyword evidence="4" id="KW-1185">Reference proteome</keyword>
<dbReference type="Proteomes" id="UP000325161">
    <property type="component" value="Chromosome"/>
</dbReference>
<keyword evidence="1" id="KW-0812">Transmembrane</keyword>
<name>A0A5C0B7D3_9BURK</name>
<evidence type="ECO:0000256" key="1">
    <source>
        <dbReference type="SAM" id="Phobius"/>
    </source>
</evidence>
<dbReference type="PROSITE" id="PS50125">
    <property type="entry name" value="GUANYLATE_CYCLASE_2"/>
    <property type="match status" value="1"/>
</dbReference>
<feature type="transmembrane region" description="Helical" evidence="1">
    <location>
        <begin position="391"/>
        <end position="412"/>
    </location>
</feature>
<protein>
    <submittedName>
        <fullName evidence="3">Adenylate/guanylate cyclase domain-containing protein</fullName>
    </submittedName>
</protein>
<dbReference type="EMBL" id="CP043046">
    <property type="protein sequence ID" value="QEI08667.1"/>
    <property type="molecule type" value="Genomic_DNA"/>
</dbReference>
<feature type="transmembrane region" description="Helical" evidence="1">
    <location>
        <begin position="365"/>
        <end position="385"/>
    </location>
</feature>
<dbReference type="PANTHER" id="PTHR43081">
    <property type="entry name" value="ADENYLATE CYCLASE, TERMINAL-DIFFERENTIATION SPECIFIC-RELATED"/>
    <property type="match status" value="1"/>
</dbReference>
<proteinExistence type="predicted"/>
<dbReference type="Pfam" id="PF00211">
    <property type="entry name" value="Guanylate_cyc"/>
    <property type="match status" value="1"/>
</dbReference>
<dbReference type="OrthoDB" id="9802500at2"/>
<dbReference type="RefSeq" id="WP_148818138.1">
    <property type="nucleotide sequence ID" value="NZ_CP043046.1"/>
</dbReference>
<dbReference type="InterPro" id="IPR029787">
    <property type="entry name" value="Nucleotide_cyclase"/>
</dbReference>
<reference evidence="3 4" key="1">
    <citation type="submission" date="2019-08" db="EMBL/GenBank/DDBJ databases">
        <title>Amphibian skin-associated Pigmentiphaga: genome sequence and occurrence across geography and hosts.</title>
        <authorList>
            <person name="Bletz M.C."/>
            <person name="Bunk B."/>
            <person name="Sproeer C."/>
            <person name="Biwer P."/>
            <person name="Reiter S."/>
            <person name="Rabemananjara F.C.E."/>
            <person name="Schulz S."/>
            <person name="Overmann J."/>
            <person name="Vences M."/>
        </authorList>
    </citation>
    <scope>NUCLEOTIDE SEQUENCE [LARGE SCALE GENOMIC DNA]</scope>
    <source>
        <strain evidence="3 4">Mada1488</strain>
    </source>
</reference>
<feature type="transmembrane region" description="Helical" evidence="1">
    <location>
        <begin position="334"/>
        <end position="353"/>
    </location>
</feature>
<dbReference type="InterPro" id="IPR050697">
    <property type="entry name" value="Adenylyl/Guanylyl_Cyclase_3/4"/>
</dbReference>
<dbReference type="InterPro" id="IPR007890">
    <property type="entry name" value="CHASE2"/>
</dbReference>
<dbReference type="GO" id="GO:0035556">
    <property type="term" value="P:intracellular signal transduction"/>
    <property type="evidence" value="ECO:0007669"/>
    <property type="project" value="InterPro"/>
</dbReference>
<dbReference type="CDD" id="cd07302">
    <property type="entry name" value="CHD"/>
    <property type="match status" value="1"/>
</dbReference>
<dbReference type="SUPFAM" id="SSF55073">
    <property type="entry name" value="Nucleotide cyclase"/>
    <property type="match status" value="1"/>
</dbReference>
<evidence type="ECO:0000313" key="3">
    <source>
        <dbReference type="EMBL" id="QEI08667.1"/>
    </source>
</evidence>
<keyword evidence="1" id="KW-0472">Membrane</keyword>
<dbReference type="InterPro" id="IPR001054">
    <property type="entry name" value="A/G_cyclase"/>
</dbReference>
<dbReference type="SMART" id="SM00044">
    <property type="entry name" value="CYCc"/>
    <property type="match status" value="1"/>
</dbReference>
<dbReference type="KEGG" id="pacr:FXN63_24580"/>
<dbReference type="AlphaFoldDB" id="A0A5C0B7D3"/>
<evidence type="ECO:0000313" key="4">
    <source>
        <dbReference type="Proteomes" id="UP000325161"/>
    </source>
</evidence>
<dbReference type="Pfam" id="PF05226">
    <property type="entry name" value="CHASE2"/>
    <property type="match status" value="1"/>
</dbReference>
<feature type="domain" description="Guanylate cyclase" evidence="2">
    <location>
        <begin position="458"/>
        <end position="588"/>
    </location>
</feature>